<proteinExistence type="predicted"/>
<dbReference type="Proteomes" id="UP000232722">
    <property type="component" value="Unassembled WGS sequence"/>
</dbReference>
<reference evidence="1 2" key="2">
    <citation type="submission" date="2017-09" db="EMBL/GenBank/DDBJ databases">
        <title>Extensive intraspecific genome diversity in a model arbuscular mycorrhizal fungus.</title>
        <authorList>
            <person name="Chen E.C."/>
            <person name="Morin E."/>
            <person name="Beaudet D."/>
            <person name="Noel J."/>
            <person name="Ndikumana S."/>
            <person name="Charron P."/>
            <person name="St-Onge C."/>
            <person name="Giorgi J."/>
            <person name="Grigoriev I.V."/>
            <person name="Roux C."/>
            <person name="Martin F.M."/>
            <person name="Corradi N."/>
        </authorList>
    </citation>
    <scope>NUCLEOTIDE SEQUENCE [LARGE SCALE GENOMIC DNA]</scope>
    <source>
        <strain evidence="1 2">A5</strain>
    </source>
</reference>
<protein>
    <submittedName>
        <fullName evidence="1">Uncharacterized protein</fullName>
    </submittedName>
</protein>
<accession>A0A2N0PWP7</accession>
<feature type="non-terminal residue" evidence="1">
    <location>
        <position position="1"/>
    </location>
</feature>
<reference evidence="1 2" key="1">
    <citation type="submission" date="2016-04" db="EMBL/GenBank/DDBJ databases">
        <title>Genome analyses suggest a sexual origin of heterokaryosis in a supposedly ancient asexual fungus.</title>
        <authorList>
            <person name="Ropars J."/>
            <person name="Sedzielewska K."/>
            <person name="Noel J."/>
            <person name="Charron P."/>
            <person name="Farinelli L."/>
            <person name="Marton T."/>
            <person name="Kruger M."/>
            <person name="Pelin A."/>
            <person name="Brachmann A."/>
            <person name="Corradi N."/>
        </authorList>
    </citation>
    <scope>NUCLEOTIDE SEQUENCE [LARGE SCALE GENOMIC DNA]</scope>
    <source>
        <strain evidence="1 2">A5</strain>
    </source>
</reference>
<dbReference type="AlphaFoldDB" id="A0A2N0PWP7"/>
<name>A0A2N0PWP7_9GLOM</name>
<evidence type="ECO:0000313" key="2">
    <source>
        <dbReference type="Proteomes" id="UP000232722"/>
    </source>
</evidence>
<evidence type="ECO:0000313" key="1">
    <source>
        <dbReference type="EMBL" id="PKC11257.1"/>
    </source>
</evidence>
<gene>
    <name evidence="1" type="ORF">RhiirA5_374025</name>
</gene>
<organism evidence="1 2">
    <name type="scientific">Rhizophagus irregularis</name>
    <dbReference type="NCBI Taxonomy" id="588596"/>
    <lineage>
        <taxon>Eukaryota</taxon>
        <taxon>Fungi</taxon>
        <taxon>Fungi incertae sedis</taxon>
        <taxon>Mucoromycota</taxon>
        <taxon>Glomeromycotina</taxon>
        <taxon>Glomeromycetes</taxon>
        <taxon>Glomerales</taxon>
        <taxon>Glomeraceae</taxon>
        <taxon>Rhizophagus</taxon>
    </lineage>
</organism>
<sequence length="106" mass="12395">TSKTKILRPELCDRHRNFLFWNTCETKSAHFLREAKFPFLEVCVTSRDNWPMGEMLHKYLGFGMGFGIWDLGWDGIWDWDLGWDGIWDGRGGDGRGWEGILNGRQV</sequence>
<comment type="caution">
    <text evidence="1">The sequence shown here is derived from an EMBL/GenBank/DDBJ whole genome shotgun (WGS) entry which is preliminary data.</text>
</comment>
<dbReference type="EMBL" id="LLXJ01000322">
    <property type="protein sequence ID" value="PKC11257.1"/>
    <property type="molecule type" value="Genomic_DNA"/>
</dbReference>